<dbReference type="InterPro" id="IPR006750">
    <property type="entry name" value="YdcZ"/>
</dbReference>
<dbReference type="PATRIC" id="fig|35806.4.peg.3425"/>
<sequence length="152" mass="15382">MPLVLLIVFAVFAGAAVPFQGGANAALGRALGHPLWATLASLAVSVLCIVPILMALRVPLPSLCGLAGQPKWIWIGGIAGAVYVTSAILLMPKLGAASFMIAVTAGQVVAALLIDWIGGVGLASRPIDASRLAGTVLVLIGAVVVQWPALSR</sequence>
<feature type="transmembrane region" description="Helical" evidence="1">
    <location>
        <begin position="129"/>
        <end position="149"/>
    </location>
</feature>
<dbReference type="GO" id="GO:0005886">
    <property type="term" value="C:plasma membrane"/>
    <property type="evidence" value="ECO:0007669"/>
    <property type="project" value="TreeGrafter"/>
</dbReference>
<dbReference type="KEGG" id="rsu:NHU_03336"/>
<keyword evidence="1" id="KW-0472">Membrane</keyword>
<feature type="transmembrane region" description="Helical" evidence="1">
    <location>
        <begin position="72"/>
        <end position="91"/>
    </location>
</feature>
<name>A0A0D6B6J3_RHOSU</name>
<dbReference type="eggNOG" id="COG3238">
    <property type="taxonomic scope" value="Bacteria"/>
</dbReference>
<dbReference type="PANTHER" id="PTHR34821:SF2">
    <property type="entry name" value="INNER MEMBRANE PROTEIN YDCZ"/>
    <property type="match status" value="1"/>
</dbReference>
<dbReference type="EMBL" id="AP014800">
    <property type="protein sequence ID" value="BAQ70470.1"/>
    <property type="molecule type" value="Genomic_DNA"/>
</dbReference>
<organism evidence="2 3">
    <name type="scientific">Rhodovulum sulfidophilum</name>
    <name type="common">Rhodobacter sulfidophilus</name>
    <dbReference type="NCBI Taxonomy" id="35806"/>
    <lineage>
        <taxon>Bacteria</taxon>
        <taxon>Pseudomonadati</taxon>
        <taxon>Pseudomonadota</taxon>
        <taxon>Alphaproteobacteria</taxon>
        <taxon>Rhodobacterales</taxon>
        <taxon>Paracoccaceae</taxon>
        <taxon>Rhodovulum</taxon>
    </lineage>
</organism>
<reference evidence="2 3" key="1">
    <citation type="submission" date="2015-02" db="EMBL/GenBank/DDBJ databases">
        <title>Genome sequene of Rhodovulum sulfidophilum DSM 2351.</title>
        <authorList>
            <person name="Nagao N."/>
        </authorList>
    </citation>
    <scope>NUCLEOTIDE SEQUENCE [LARGE SCALE GENOMIC DNA]</scope>
    <source>
        <strain evidence="2 3">DSM 2351</strain>
    </source>
</reference>
<dbReference type="PANTHER" id="PTHR34821">
    <property type="entry name" value="INNER MEMBRANE PROTEIN YDCZ"/>
    <property type="match status" value="1"/>
</dbReference>
<keyword evidence="1" id="KW-0812">Transmembrane</keyword>
<evidence type="ECO:0000256" key="1">
    <source>
        <dbReference type="SAM" id="Phobius"/>
    </source>
</evidence>
<evidence type="ECO:0000313" key="2">
    <source>
        <dbReference type="EMBL" id="BAQ70470.1"/>
    </source>
</evidence>
<feature type="transmembrane region" description="Helical" evidence="1">
    <location>
        <begin position="97"/>
        <end position="117"/>
    </location>
</feature>
<keyword evidence="1" id="KW-1133">Transmembrane helix</keyword>
<dbReference type="AlphaFoldDB" id="A0A0D6B6J3"/>
<evidence type="ECO:0000313" key="3">
    <source>
        <dbReference type="Proteomes" id="UP000064912"/>
    </source>
</evidence>
<proteinExistence type="predicted"/>
<dbReference type="Pfam" id="PF04657">
    <property type="entry name" value="DMT_YdcZ"/>
    <property type="match status" value="1"/>
</dbReference>
<accession>A0A0D6B6J3</accession>
<gene>
    <name evidence="2" type="ORF">NHU_03336</name>
</gene>
<protein>
    <submittedName>
        <fullName evidence="2">Membrane protein</fullName>
    </submittedName>
</protein>
<feature type="transmembrane region" description="Helical" evidence="1">
    <location>
        <begin position="35"/>
        <end position="60"/>
    </location>
</feature>
<dbReference type="Proteomes" id="UP000064912">
    <property type="component" value="Chromosome"/>
</dbReference>